<feature type="domain" description="BED-type" evidence="11">
    <location>
        <begin position="2"/>
        <end position="52"/>
    </location>
</feature>
<dbReference type="GO" id="GO:0005634">
    <property type="term" value="C:nucleus"/>
    <property type="evidence" value="ECO:0007669"/>
    <property type="project" value="UniProtKB-SubCell"/>
</dbReference>
<organism evidence="12 13">
    <name type="scientific">Coilia grayii</name>
    <name type="common">Gray's grenadier anchovy</name>
    <dbReference type="NCBI Taxonomy" id="363190"/>
    <lineage>
        <taxon>Eukaryota</taxon>
        <taxon>Metazoa</taxon>
        <taxon>Chordata</taxon>
        <taxon>Craniata</taxon>
        <taxon>Vertebrata</taxon>
        <taxon>Euteleostomi</taxon>
        <taxon>Actinopterygii</taxon>
        <taxon>Neopterygii</taxon>
        <taxon>Teleostei</taxon>
        <taxon>Clupei</taxon>
        <taxon>Clupeiformes</taxon>
        <taxon>Clupeoidei</taxon>
        <taxon>Engraulidae</taxon>
        <taxon>Coilinae</taxon>
        <taxon>Coilia</taxon>
    </lineage>
</organism>
<keyword evidence="3 9" id="KW-0863">Zinc-finger</keyword>
<dbReference type="SUPFAM" id="SSF57667">
    <property type="entry name" value="beta-beta-alpha zinc fingers"/>
    <property type="match status" value="1"/>
</dbReference>
<dbReference type="InterPro" id="IPR036236">
    <property type="entry name" value="Znf_C2H2_sf"/>
</dbReference>
<evidence type="ECO:0000313" key="13">
    <source>
        <dbReference type="Proteomes" id="UP001591681"/>
    </source>
</evidence>
<keyword evidence="6" id="KW-0238">DNA-binding</keyword>
<gene>
    <name evidence="12" type="ORF">ACEWY4_021554</name>
</gene>
<evidence type="ECO:0000256" key="1">
    <source>
        <dbReference type="ARBA" id="ARBA00004123"/>
    </source>
</evidence>
<dbReference type="EMBL" id="JBHFQA010000018">
    <property type="protein sequence ID" value="KAL2083781.1"/>
    <property type="molecule type" value="Genomic_DNA"/>
</dbReference>
<name>A0ABD1JCI0_9TELE</name>
<sequence>MKPKSAVWEHFKKISDSDVKCSLCDTTLKYSSSTSTMMYHLKMRHPQISTGGTGDRKTQPTMLMMLGGKKCDQQRSHNITQKICRMVEKDLLPVDFVSGEGFKQLMSYLEPNFTVPSRQTITANIEQRFASRKSDLLADLSSVRYVAVTTDSWTALTTESYVDSERLVSMPALIASALDPRHKHLPFLSQEEREGVFDKLKQLCANMDHVTETDEEDVPFSAGGEDGPTAGPSNETTRRDSAMHLLLGNDYSESGATDPQLEVDVYAKDSRPSLDSNPLEWWRANQSHFPQLASLAERYLCIPGTSVPSERALSAAGLVVNRLRTRLTPEHVDMLVFLNKNS</sequence>
<evidence type="ECO:0000259" key="11">
    <source>
        <dbReference type="PROSITE" id="PS50808"/>
    </source>
</evidence>
<comment type="subcellular location">
    <subcellularLocation>
        <location evidence="1">Nucleus</location>
    </subcellularLocation>
</comment>
<dbReference type="GO" id="GO:0003677">
    <property type="term" value="F:DNA binding"/>
    <property type="evidence" value="ECO:0007669"/>
    <property type="project" value="UniProtKB-KW"/>
</dbReference>
<reference evidence="12 13" key="1">
    <citation type="submission" date="2024-09" db="EMBL/GenBank/DDBJ databases">
        <title>A chromosome-level genome assembly of Gray's grenadier anchovy, Coilia grayii.</title>
        <authorList>
            <person name="Fu Z."/>
        </authorList>
    </citation>
    <scope>NUCLEOTIDE SEQUENCE [LARGE SCALE GENOMIC DNA]</scope>
    <source>
        <strain evidence="12">G4</strain>
        <tissue evidence="12">Muscle</tissue>
    </source>
</reference>
<keyword evidence="8" id="KW-0539">Nucleus</keyword>
<comment type="caution">
    <text evidence="12">The sequence shown here is derived from an EMBL/GenBank/DDBJ whole genome shotgun (WGS) entry which is preliminary data.</text>
</comment>
<dbReference type="InterPro" id="IPR052035">
    <property type="entry name" value="ZnF_BED_domain_contain"/>
</dbReference>
<evidence type="ECO:0000256" key="3">
    <source>
        <dbReference type="ARBA" id="ARBA00022771"/>
    </source>
</evidence>
<dbReference type="PANTHER" id="PTHR46481:SF10">
    <property type="entry name" value="ZINC FINGER BED DOMAIN-CONTAINING PROTEIN 39"/>
    <property type="match status" value="1"/>
</dbReference>
<proteinExistence type="predicted"/>
<feature type="region of interest" description="Disordered" evidence="10">
    <location>
        <begin position="212"/>
        <end position="237"/>
    </location>
</feature>
<evidence type="ECO:0000256" key="4">
    <source>
        <dbReference type="ARBA" id="ARBA00022833"/>
    </source>
</evidence>
<evidence type="ECO:0000256" key="7">
    <source>
        <dbReference type="ARBA" id="ARBA00023163"/>
    </source>
</evidence>
<evidence type="ECO:0000256" key="10">
    <source>
        <dbReference type="SAM" id="MobiDB-lite"/>
    </source>
</evidence>
<evidence type="ECO:0000256" key="8">
    <source>
        <dbReference type="ARBA" id="ARBA00023242"/>
    </source>
</evidence>
<evidence type="ECO:0000256" key="2">
    <source>
        <dbReference type="ARBA" id="ARBA00022723"/>
    </source>
</evidence>
<dbReference type="PANTHER" id="PTHR46481">
    <property type="entry name" value="ZINC FINGER BED DOMAIN-CONTAINING PROTEIN 4"/>
    <property type="match status" value="1"/>
</dbReference>
<dbReference type="InterPro" id="IPR008906">
    <property type="entry name" value="HATC_C_dom"/>
</dbReference>
<dbReference type="PROSITE" id="PS50808">
    <property type="entry name" value="ZF_BED"/>
    <property type="match status" value="1"/>
</dbReference>
<dbReference type="Pfam" id="PF02892">
    <property type="entry name" value="zf-BED"/>
    <property type="match status" value="1"/>
</dbReference>
<dbReference type="SUPFAM" id="SSF53098">
    <property type="entry name" value="Ribonuclease H-like"/>
    <property type="match status" value="1"/>
</dbReference>
<dbReference type="AlphaFoldDB" id="A0ABD1JCI0"/>
<dbReference type="Proteomes" id="UP001591681">
    <property type="component" value="Unassembled WGS sequence"/>
</dbReference>
<keyword evidence="4" id="KW-0862">Zinc</keyword>
<keyword evidence="7" id="KW-0804">Transcription</keyword>
<dbReference type="InterPro" id="IPR012337">
    <property type="entry name" value="RNaseH-like_sf"/>
</dbReference>
<dbReference type="GO" id="GO:0008270">
    <property type="term" value="F:zinc ion binding"/>
    <property type="evidence" value="ECO:0007669"/>
    <property type="project" value="UniProtKB-KW"/>
</dbReference>
<keyword evidence="2" id="KW-0479">Metal-binding</keyword>
<protein>
    <recommendedName>
        <fullName evidence="11">BED-type domain-containing protein</fullName>
    </recommendedName>
</protein>
<accession>A0ABD1JCI0</accession>
<evidence type="ECO:0000256" key="9">
    <source>
        <dbReference type="PROSITE-ProRule" id="PRU00027"/>
    </source>
</evidence>
<evidence type="ECO:0000313" key="12">
    <source>
        <dbReference type="EMBL" id="KAL2083781.1"/>
    </source>
</evidence>
<dbReference type="SMART" id="SM00614">
    <property type="entry name" value="ZnF_BED"/>
    <property type="match status" value="1"/>
</dbReference>
<dbReference type="SUPFAM" id="SSF140996">
    <property type="entry name" value="Hermes dimerisation domain"/>
    <property type="match status" value="1"/>
</dbReference>
<keyword evidence="5" id="KW-0805">Transcription regulation</keyword>
<evidence type="ECO:0000256" key="5">
    <source>
        <dbReference type="ARBA" id="ARBA00023015"/>
    </source>
</evidence>
<evidence type="ECO:0000256" key="6">
    <source>
        <dbReference type="ARBA" id="ARBA00023125"/>
    </source>
</evidence>
<dbReference type="Pfam" id="PF05699">
    <property type="entry name" value="Dimer_Tnp_hAT"/>
    <property type="match status" value="1"/>
</dbReference>
<keyword evidence="13" id="KW-1185">Reference proteome</keyword>
<dbReference type="InterPro" id="IPR003656">
    <property type="entry name" value="Znf_BED"/>
</dbReference>